<accession>A0A9Q3H0N6</accession>
<protein>
    <submittedName>
        <fullName evidence="1">Uncharacterized protein</fullName>
    </submittedName>
</protein>
<evidence type="ECO:0000313" key="2">
    <source>
        <dbReference type="Proteomes" id="UP000765509"/>
    </source>
</evidence>
<dbReference type="AlphaFoldDB" id="A0A9Q3H0N6"/>
<dbReference type="EMBL" id="AVOT02009134">
    <property type="protein sequence ID" value="MBW0487433.1"/>
    <property type="molecule type" value="Genomic_DNA"/>
</dbReference>
<comment type="caution">
    <text evidence="1">The sequence shown here is derived from an EMBL/GenBank/DDBJ whole genome shotgun (WGS) entry which is preliminary data.</text>
</comment>
<proteinExistence type="predicted"/>
<organism evidence="1 2">
    <name type="scientific">Austropuccinia psidii MF-1</name>
    <dbReference type="NCBI Taxonomy" id="1389203"/>
    <lineage>
        <taxon>Eukaryota</taxon>
        <taxon>Fungi</taxon>
        <taxon>Dikarya</taxon>
        <taxon>Basidiomycota</taxon>
        <taxon>Pucciniomycotina</taxon>
        <taxon>Pucciniomycetes</taxon>
        <taxon>Pucciniales</taxon>
        <taxon>Sphaerophragmiaceae</taxon>
        <taxon>Austropuccinia</taxon>
    </lineage>
</organism>
<sequence length="176" mass="20778">MMRKLNQKQIQLPTKGMKSDAGYKFEMKEETYNEVLQYLQKDDPNLRNYQDMPHTKVSLILRNYSKSYNSIEWKLGLKVSSLPPNNFIKYKESKTSNFGKVCYILDFVNEELHDGPLLVVQFLETVKEQEHDKAKNSFLVSQGLLDRRKEWPGTQESRTHLEGSKRIKEIKQNEFL</sequence>
<reference evidence="1" key="1">
    <citation type="submission" date="2021-03" db="EMBL/GenBank/DDBJ databases">
        <title>Draft genome sequence of rust myrtle Austropuccinia psidii MF-1, a brazilian biotype.</title>
        <authorList>
            <person name="Quecine M.C."/>
            <person name="Pachon D.M.R."/>
            <person name="Bonatelli M.L."/>
            <person name="Correr F.H."/>
            <person name="Franceschini L.M."/>
            <person name="Leite T.F."/>
            <person name="Margarido G.R.A."/>
            <person name="Almeida C.A."/>
            <person name="Ferrarezi J.A."/>
            <person name="Labate C.A."/>
        </authorList>
    </citation>
    <scope>NUCLEOTIDE SEQUENCE</scope>
    <source>
        <strain evidence="1">MF-1</strain>
    </source>
</reference>
<gene>
    <name evidence="1" type="ORF">O181_027148</name>
</gene>
<name>A0A9Q3H0N6_9BASI</name>
<dbReference type="Proteomes" id="UP000765509">
    <property type="component" value="Unassembled WGS sequence"/>
</dbReference>
<keyword evidence="2" id="KW-1185">Reference proteome</keyword>
<evidence type="ECO:0000313" key="1">
    <source>
        <dbReference type="EMBL" id="MBW0487433.1"/>
    </source>
</evidence>